<organism evidence="2 3">
    <name type="scientific">Streptomyces galbus</name>
    <dbReference type="NCBI Taxonomy" id="33898"/>
    <lineage>
        <taxon>Bacteria</taxon>
        <taxon>Bacillati</taxon>
        <taxon>Actinomycetota</taxon>
        <taxon>Actinomycetes</taxon>
        <taxon>Kitasatosporales</taxon>
        <taxon>Streptomycetaceae</taxon>
        <taxon>Streptomyces</taxon>
    </lineage>
</organism>
<dbReference type="InterPro" id="IPR036291">
    <property type="entry name" value="NAD(P)-bd_dom_sf"/>
</dbReference>
<dbReference type="PANTHER" id="PTHR47129">
    <property type="entry name" value="QUINONE OXIDOREDUCTASE 2"/>
    <property type="match status" value="1"/>
</dbReference>
<dbReference type="SUPFAM" id="SSF51735">
    <property type="entry name" value="NAD(P)-binding Rossmann-fold domains"/>
    <property type="match status" value="1"/>
</dbReference>
<feature type="domain" description="NAD(P)-binding" evidence="1">
    <location>
        <begin position="6"/>
        <end position="178"/>
    </location>
</feature>
<protein>
    <submittedName>
        <fullName evidence="2">KR domain-containing protein</fullName>
    </submittedName>
</protein>
<evidence type="ECO:0000259" key="1">
    <source>
        <dbReference type="Pfam" id="PF13460"/>
    </source>
</evidence>
<dbReference type="AlphaFoldDB" id="A0A4V6B005"/>
<reference evidence="2 3" key="1">
    <citation type="submission" date="2019-04" db="EMBL/GenBank/DDBJ databases">
        <title>Streptomyces lasaliensis sp.nov., an Actinomycete isolated from soil which produces the polyether antibiotic lasalocid.</title>
        <authorList>
            <person name="Erwin G."/>
            <person name="Haber C."/>
        </authorList>
    </citation>
    <scope>NUCLEOTIDE SEQUENCE [LARGE SCALE GENOMIC DNA]</scope>
    <source>
        <strain evidence="2 3">DSM 40089</strain>
    </source>
</reference>
<name>A0A4V6B005_STRGB</name>
<dbReference type="Gene3D" id="3.90.25.10">
    <property type="entry name" value="UDP-galactose 4-epimerase, domain 1"/>
    <property type="match status" value="1"/>
</dbReference>
<accession>A0A4V6B005</accession>
<dbReference type="InterPro" id="IPR052718">
    <property type="entry name" value="NmrA-type_oxidoreductase"/>
</dbReference>
<dbReference type="EMBL" id="SZPR01000015">
    <property type="protein sequence ID" value="TKT08013.1"/>
    <property type="molecule type" value="Genomic_DNA"/>
</dbReference>
<sequence length="281" mass="29741">MIVITGGNGHLARQAITHVRKIAPRERVIAAVRRPEAATDLDVEVRYADYNDPGSLDSAFAGADQLLLVSGTEFGRRITQHTAAVEAAVGAGVSHIVYTSAPRVDTSDLVFAPEHIGSEQVIQQSGVDYTFLRNNWYHENYAPAIREAVRTGLIVGNAGDGALASAARQDYAEAAAVALVQDGHRNKTYELAGDVSWTYAQLASTVADVTGYAVTYRDIEPAERRGRLAAAGAGQGEIEAISGIEENISQGALAHTDGSLSRLIGHPTEALADGVRRILAG</sequence>
<dbReference type="Gene3D" id="3.40.50.720">
    <property type="entry name" value="NAD(P)-binding Rossmann-like Domain"/>
    <property type="match status" value="1"/>
</dbReference>
<evidence type="ECO:0000313" key="2">
    <source>
        <dbReference type="EMBL" id="TKT08013.1"/>
    </source>
</evidence>
<dbReference type="RefSeq" id="WP_137301550.1">
    <property type="nucleotide sequence ID" value="NZ_BMVD01000008.1"/>
</dbReference>
<comment type="caution">
    <text evidence="2">The sequence shown here is derived from an EMBL/GenBank/DDBJ whole genome shotgun (WGS) entry which is preliminary data.</text>
</comment>
<dbReference type="PANTHER" id="PTHR47129:SF1">
    <property type="entry name" value="NMRA-LIKE DOMAIN-CONTAINING PROTEIN"/>
    <property type="match status" value="1"/>
</dbReference>
<evidence type="ECO:0000313" key="3">
    <source>
        <dbReference type="Proteomes" id="UP000308632"/>
    </source>
</evidence>
<dbReference type="Pfam" id="PF13460">
    <property type="entry name" value="NAD_binding_10"/>
    <property type="match status" value="1"/>
</dbReference>
<dbReference type="InterPro" id="IPR016040">
    <property type="entry name" value="NAD(P)-bd_dom"/>
</dbReference>
<gene>
    <name evidence="2" type="ORF">E4U92_18515</name>
</gene>
<dbReference type="Proteomes" id="UP000308632">
    <property type="component" value="Unassembled WGS sequence"/>
</dbReference>
<proteinExistence type="predicted"/>